<evidence type="ECO:0000256" key="2">
    <source>
        <dbReference type="ARBA" id="ARBA00004496"/>
    </source>
</evidence>
<feature type="binding site" evidence="13">
    <location>
        <position position="310"/>
    </location>
    <ligand>
        <name>S-adenosyl-L-methionine</name>
        <dbReference type="ChEBI" id="CHEBI:59789"/>
    </ligand>
</feature>
<reference evidence="15 16" key="1">
    <citation type="journal article" date="2024" name="Int. J. Syst. Evol. Microbiol.">
        <title>Clostridium omnivorum sp. nov., isolated from anoxic soil under the treatment of reductive soil disinfestation.</title>
        <authorList>
            <person name="Ueki A."/>
            <person name="Tonouchi A."/>
            <person name="Kaku N."/>
            <person name="Honma S."/>
            <person name="Ueki K."/>
        </authorList>
    </citation>
    <scope>NUCLEOTIDE SEQUENCE [LARGE SCALE GENOMIC DNA]</scope>
    <source>
        <strain evidence="15 16">E14</strain>
    </source>
</reference>
<dbReference type="InterPro" id="IPR023267">
    <property type="entry name" value="RCMT"/>
</dbReference>
<feature type="binding site" evidence="13">
    <location>
        <position position="328"/>
    </location>
    <ligand>
        <name>S-adenosyl-L-methionine</name>
        <dbReference type="ChEBI" id="CHEBI:59789"/>
    </ligand>
</feature>
<evidence type="ECO:0000259" key="14">
    <source>
        <dbReference type="PROSITE" id="PS51686"/>
    </source>
</evidence>
<keyword evidence="9 13" id="KW-0694">RNA-binding</keyword>
<dbReference type="Pfam" id="PF01189">
    <property type="entry name" value="Methyltr_RsmB-F"/>
    <property type="match status" value="1"/>
</dbReference>
<evidence type="ECO:0000256" key="8">
    <source>
        <dbReference type="ARBA" id="ARBA00022691"/>
    </source>
</evidence>
<keyword evidence="5" id="KW-0698">rRNA processing</keyword>
<dbReference type="GO" id="GO:0008168">
    <property type="term" value="F:methyltransferase activity"/>
    <property type="evidence" value="ECO:0007669"/>
    <property type="project" value="UniProtKB-KW"/>
</dbReference>
<dbReference type="Proteomes" id="UP001208567">
    <property type="component" value="Unassembled WGS sequence"/>
</dbReference>
<name>A0ABQ5NBX1_9CLOT</name>
<evidence type="ECO:0000256" key="5">
    <source>
        <dbReference type="ARBA" id="ARBA00022552"/>
    </source>
</evidence>
<gene>
    <name evidence="15" type="ORF">bsdE14_41700</name>
</gene>
<sequence length="443" mass="50033">MDNARKVAVDILNNVLGKNAFSNIELGKQLNKSKLNEKDKGLVTEIVYGTIKYKYTIDIILASFLKNGIDSLDSFILNLLRMTVYQIKYLDKIPDFAAVDEAVNISKNYRSIGSSKLVNGVLRNYIRSLAKQPAEISNNISKLSYDYSFEPWMVNLLIDQYGEKDAISILEGLNKIPNVTIRVNNLKIKFDEAFQKLCDLGYNVEEGNVCAEAIRIEKGKNIENNPLFRDGFITVQDESAMLVAPSLDLMEDMLVLDMCSAPGGKTTHISELMDNTGTVKAFDIYNHKLKLVEDNAKRLGVTNISCEILDATTYSDSLRNSADRILIDVPCSGIGIIRKKPEIKWSKSLKDLSTLIDIQRKIISNAVKYLKPGGIMIYSTCTLNKHENEENIEWLTKQFPAISVEPLYYGKLDNLIYHEKGYVTILPNEYMDGFFIAKLKRQC</sequence>
<comment type="similarity">
    <text evidence="13">Belongs to the class I-like SAM-binding methyltransferase superfamily. RsmB/NOP family.</text>
</comment>
<evidence type="ECO:0000256" key="3">
    <source>
        <dbReference type="ARBA" id="ARBA00012140"/>
    </source>
</evidence>
<dbReference type="Pfam" id="PF01029">
    <property type="entry name" value="NusB"/>
    <property type="match status" value="1"/>
</dbReference>
<dbReference type="NCBIfam" id="NF011494">
    <property type="entry name" value="PRK14902.1"/>
    <property type="match status" value="1"/>
</dbReference>
<feature type="binding site" evidence="13">
    <location>
        <begin position="259"/>
        <end position="265"/>
    </location>
    <ligand>
        <name>S-adenosyl-L-methionine</name>
        <dbReference type="ChEBI" id="CHEBI:59789"/>
    </ligand>
</feature>
<feature type="domain" description="SAM-dependent MTase RsmB/NOP-type" evidence="14">
    <location>
        <begin position="169"/>
        <end position="442"/>
    </location>
</feature>
<evidence type="ECO:0000256" key="1">
    <source>
        <dbReference type="ARBA" id="ARBA00002724"/>
    </source>
</evidence>
<protein>
    <recommendedName>
        <fullName evidence="3">16S rRNA (cytosine(967)-C(5))-methyltransferase</fullName>
        <ecNumber evidence="3">2.1.1.176</ecNumber>
    </recommendedName>
    <alternativeName>
        <fullName evidence="10">16S rRNA m5C967 methyltransferase</fullName>
    </alternativeName>
    <alternativeName>
        <fullName evidence="11">rRNA (cytosine-C(5)-)-methyltransferase RsmB</fullName>
    </alternativeName>
</protein>
<keyword evidence="7 13" id="KW-0808">Transferase</keyword>
<dbReference type="Pfam" id="PF22458">
    <property type="entry name" value="RsmF-B_ferredox"/>
    <property type="match status" value="1"/>
</dbReference>
<dbReference type="PANTHER" id="PTHR22807">
    <property type="entry name" value="NOP2 YEAST -RELATED NOL1/NOP2/FMU SUN DOMAIN-CONTAINING"/>
    <property type="match status" value="1"/>
</dbReference>
<evidence type="ECO:0000256" key="11">
    <source>
        <dbReference type="ARBA" id="ARBA00031088"/>
    </source>
</evidence>
<dbReference type="InterPro" id="IPR035926">
    <property type="entry name" value="NusB-like_sf"/>
</dbReference>
<dbReference type="RefSeq" id="WP_264852068.1">
    <property type="nucleotide sequence ID" value="NZ_BRXR01000001.1"/>
</dbReference>
<dbReference type="SUPFAM" id="SSF48013">
    <property type="entry name" value="NusB-like"/>
    <property type="match status" value="1"/>
</dbReference>
<dbReference type="PROSITE" id="PS51686">
    <property type="entry name" value="SAM_MT_RSMB_NOP"/>
    <property type="match status" value="1"/>
</dbReference>
<keyword evidence="4" id="KW-0963">Cytoplasm</keyword>
<dbReference type="InterPro" id="IPR001678">
    <property type="entry name" value="MeTrfase_RsmB-F_NOP2_dom"/>
</dbReference>
<dbReference type="InterPro" id="IPR006027">
    <property type="entry name" value="NusB_RsmB_TIM44"/>
</dbReference>
<comment type="caution">
    <text evidence="15">The sequence shown here is derived from an EMBL/GenBank/DDBJ whole genome shotgun (WGS) entry which is preliminary data.</text>
</comment>
<keyword evidence="6 13" id="KW-0489">Methyltransferase</keyword>
<evidence type="ECO:0000313" key="15">
    <source>
        <dbReference type="EMBL" id="GLC32760.1"/>
    </source>
</evidence>
<dbReference type="PRINTS" id="PR02008">
    <property type="entry name" value="RCMTFAMILY"/>
</dbReference>
<feature type="binding site" evidence="13">
    <location>
        <position position="283"/>
    </location>
    <ligand>
        <name>S-adenosyl-L-methionine</name>
        <dbReference type="ChEBI" id="CHEBI:59789"/>
    </ligand>
</feature>
<dbReference type="Gene3D" id="3.40.50.150">
    <property type="entry name" value="Vaccinia Virus protein VP39"/>
    <property type="match status" value="1"/>
</dbReference>
<proteinExistence type="inferred from homology"/>
<dbReference type="PANTHER" id="PTHR22807:SF53">
    <property type="entry name" value="RIBOSOMAL RNA SMALL SUBUNIT METHYLTRANSFERASE B-RELATED"/>
    <property type="match status" value="1"/>
</dbReference>
<evidence type="ECO:0000256" key="7">
    <source>
        <dbReference type="ARBA" id="ARBA00022679"/>
    </source>
</evidence>
<feature type="active site" description="Nucleophile" evidence="13">
    <location>
        <position position="381"/>
    </location>
</feature>
<dbReference type="Gene3D" id="3.30.70.1170">
    <property type="entry name" value="Sun protein, domain 3"/>
    <property type="match status" value="1"/>
</dbReference>
<keyword evidence="16" id="KW-1185">Reference proteome</keyword>
<dbReference type="Gene3D" id="1.10.940.10">
    <property type="entry name" value="NusB-like"/>
    <property type="match status" value="1"/>
</dbReference>
<dbReference type="GO" id="GO:0032259">
    <property type="term" value="P:methylation"/>
    <property type="evidence" value="ECO:0007669"/>
    <property type="project" value="UniProtKB-KW"/>
</dbReference>
<comment type="catalytic activity">
    <reaction evidence="12">
        <text>cytidine(967) in 16S rRNA + S-adenosyl-L-methionine = 5-methylcytidine(967) in 16S rRNA + S-adenosyl-L-homocysteine + H(+)</text>
        <dbReference type="Rhea" id="RHEA:42748"/>
        <dbReference type="Rhea" id="RHEA-COMP:10219"/>
        <dbReference type="Rhea" id="RHEA-COMP:10220"/>
        <dbReference type="ChEBI" id="CHEBI:15378"/>
        <dbReference type="ChEBI" id="CHEBI:57856"/>
        <dbReference type="ChEBI" id="CHEBI:59789"/>
        <dbReference type="ChEBI" id="CHEBI:74483"/>
        <dbReference type="ChEBI" id="CHEBI:82748"/>
        <dbReference type="EC" id="2.1.1.176"/>
    </reaction>
</comment>
<dbReference type="InterPro" id="IPR049560">
    <property type="entry name" value="MeTrfase_RsmB-F_NOP2_cat"/>
</dbReference>
<dbReference type="EMBL" id="BRXR01000001">
    <property type="protein sequence ID" value="GLC32760.1"/>
    <property type="molecule type" value="Genomic_DNA"/>
</dbReference>
<dbReference type="EC" id="2.1.1.176" evidence="3"/>
<comment type="function">
    <text evidence="1">Specifically methylates the cytosine at position 967 (m5C967) of 16S rRNA.</text>
</comment>
<evidence type="ECO:0000256" key="10">
    <source>
        <dbReference type="ARBA" id="ARBA00030399"/>
    </source>
</evidence>
<dbReference type="SUPFAM" id="SSF53335">
    <property type="entry name" value="S-adenosyl-L-methionine-dependent methyltransferases"/>
    <property type="match status" value="1"/>
</dbReference>
<evidence type="ECO:0000256" key="13">
    <source>
        <dbReference type="PROSITE-ProRule" id="PRU01023"/>
    </source>
</evidence>
<keyword evidence="8 13" id="KW-0949">S-adenosyl-L-methionine</keyword>
<organism evidence="15 16">
    <name type="scientific">Clostridium omnivorum</name>
    <dbReference type="NCBI Taxonomy" id="1604902"/>
    <lineage>
        <taxon>Bacteria</taxon>
        <taxon>Bacillati</taxon>
        <taxon>Bacillota</taxon>
        <taxon>Clostridia</taxon>
        <taxon>Eubacteriales</taxon>
        <taxon>Clostridiaceae</taxon>
        <taxon>Clostridium</taxon>
    </lineage>
</organism>
<evidence type="ECO:0000313" key="16">
    <source>
        <dbReference type="Proteomes" id="UP001208567"/>
    </source>
</evidence>
<comment type="subcellular location">
    <subcellularLocation>
        <location evidence="2">Cytoplasm</location>
    </subcellularLocation>
</comment>
<dbReference type="InterPro" id="IPR029063">
    <property type="entry name" value="SAM-dependent_MTases_sf"/>
</dbReference>
<evidence type="ECO:0000256" key="6">
    <source>
        <dbReference type="ARBA" id="ARBA00022603"/>
    </source>
</evidence>
<evidence type="ECO:0000256" key="9">
    <source>
        <dbReference type="ARBA" id="ARBA00022884"/>
    </source>
</evidence>
<evidence type="ECO:0000256" key="4">
    <source>
        <dbReference type="ARBA" id="ARBA00022490"/>
    </source>
</evidence>
<evidence type="ECO:0000256" key="12">
    <source>
        <dbReference type="ARBA" id="ARBA00047283"/>
    </source>
</evidence>
<accession>A0ABQ5NBX1</accession>
<dbReference type="InterPro" id="IPR004573">
    <property type="entry name" value="rRNA_ssu_MeTfrase_B"/>
</dbReference>
<dbReference type="InterPro" id="IPR054728">
    <property type="entry name" value="RsmB-like_ferredoxin"/>
</dbReference>
<dbReference type="NCBIfam" id="TIGR00563">
    <property type="entry name" value="rsmB"/>
    <property type="match status" value="1"/>
</dbReference>